<keyword evidence="1" id="KW-1133">Transmembrane helix</keyword>
<gene>
    <name evidence="3" type="ORF">TCIL3000_0_18780</name>
</gene>
<organism evidence="3 4">
    <name type="scientific">Trypanosoma congolense (strain IL3000)</name>
    <dbReference type="NCBI Taxonomy" id="1068625"/>
    <lineage>
        <taxon>Eukaryota</taxon>
        <taxon>Discoba</taxon>
        <taxon>Euglenozoa</taxon>
        <taxon>Kinetoplastea</taxon>
        <taxon>Metakinetoplastina</taxon>
        <taxon>Trypanosomatida</taxon>
        <taxon>Trypanosomatidae</taxon>
        <taxon>Trypanosoma</taxon>
        <taxon>Nannomonas</taxon>
    </lineage>
</organism>
<dbReference type="VEuPathDB" id="TriTrypDB:TcIL3000_0_18780"/>
<reference evidence="4" key="1">
    <citation type="submission" date="2011-07" db="EMBL/GenBank/DDBJ databases">
        <title>Divergent evolution of antigenic variation in African trypanosomes.</title>
        <authorList>
            <person name="Jackson A.P."/>
            <person name="Berry A."/>
            <person name="Allison H.C."/>
            <person name="Burton P."/>
            <person name="Anderson J."/>
            <person name="Aslett M."/>
            <person name="Brown R."/>
            <person name="Corton N."/>
            <person name="Harris D."/>
            <person name="Hauser H."/>
            <person name="Gamble J."/>
            <person name="Gilderthorp R."/>
            <person name="McQuillan J."/>
            <person name="Quail M.A."/>
            <person name="Sanders M."/>
            <person name="Van Tonder A."/>
            <person name="Ginger M.L."/>
            <person name="Donelson J.E."/>
            <person name="Field M.C."/>
            <person name="Barry J.D."/>
            <person name="Berriman M."/>
            <person name="Hertz-Fowler C."/>
        </authorList>
    </citation>
    <scope>NUCLEOTIDE SEQUENCE [LARGE SCALE GENOMIC DNA]</scope>
    <source>
        <strain evidence="4">IL3000</strain>
    </source>
</reference>
<dbReference type="Proteomes" id="UP000000702">
    <property type="component" value="Unassembled WGS sequence"/>
</dbReference>
<proteinExistence type="predicted"/>
<dbReference type="EMBL" id="CAEQ01002535">
    <property type="protein sequence ID" value="CCD17016.1"/>
    <property type="molecule type" value="Genomic_DNA"/>
</dbReference>
<reference evidence="3 4" key="2">
    <citation type="journal article" date="2012" name="Proc. Natl. Acad. Sci. U.S.A.">
        <title>Antigenic diversity is generated by distinct evolutionary mechanisms in African trypanosome species.</title>
        <authorList>
            <person name="Jackson A.P."/>
            <person name="Berry A."/>
            <person name="Aslett M."/>
            <person name="Allison H.C."/>
            <person name="Burton P."/>
            <person name="Vavrova-Anderson J."/>
            <person name="Brown R."/>
            <person name="Browne H."/>
            <person name="Corton N."/>
            <person name="Hauser H."/>
            <person name="Gamble J."/>
            <person name="Gilderthorp R."/>
            <person name="Marcello L."/>
            <person name="McQuillan J."/>
            <person name="Otto T.D."/>
            <person name="Quail M.A."/>
            <person name="Sanders M.J."/>
            <person name="van Tonder A."/>
            <person name="Ginger M.L."/>
            <person name="Field M.C."/>
            <person name="Barry J.D."/>
            <person name="Hertz-Fowler C."/>
            <person name="Berriman M."/>
        </authorList>
    </citation>
    <scope>NUCLEOTIDE SEQUENCE [LARGE SCALE GENOMIC DNA]</scope>
    <source>
        <strain evidence="3 4">IL3000</strain>
    </source>
</reference>
<name>F9WI71_TRYCI</name>
<evidence type="ECO:0000256" key="1">
    <source>
        <dbReference type="SAM" id="Phobius"/>
    </source>
</evidence>
<dbReference type="InterPro" id="IPR021057">
    <property type="entry name" value="Trypano_invariant_glycop"/>
</dbReference>
<feature type="transmembrane region" description="Helical" evidence="1">
    <location>
        <begin position="361"/>
        <end position="381"/>
    </location>
</feature>
<evidence type="ECO:0000313" key="4">
    <source>
        <dbReference type="Proteomes" id="UP000000702"/>
    </source>
</evidence>
<dbReference type="Pfam" id="PF11727">
    <property type="entry name" value="ISG65-75"/>
    <property type="match status" value="1"/>
</dbReference>
<keyword evidence="2" id="KW-0732">Signal</keyword>
<accession>F9WI71</accession>
<dbReference type="AlphaFoldDB" id="F9WI71"/>
<evidence type="ECO:0000313" key="3">
    <source>
        <dbReference type="EMBL" id="CCD17016.1"/>
    </source>
</evidence>
<feature type="signal peptide" evidence="2">
    <location>
        <begin position="1"/>
        <end position="29"/>
    </location>
</feature>
<feature type="chain" id="PRO_5003390417" evidence="2">
    <location>
        <begin position="30"/>
        <end position="400"/>
    </location>
</feature>
<comment type="caution">
    <text evidence="3">The sequence shown here is derived from an EMBL/GenBank/DDBJ whole genome shotgun (WGS) entry which is preliminary data.</text>
</comment>
<evidence type="ECO:0000256" key="2">
    <source>
        <dbReference type="SAM" id="SignalP"/>
    </source>
</evidence>
<sequence length="400" mass="44976">MLQCLSPICSTLTTHLIIATFVALNLGAANDNDCSLQHKAVEVLCNLAASVRRTEEIFEKLQNEDEKKLLGELMIYKEQLKDKVWEVNEMLRSKGLYHINEEERKRLEKICNEAEERGEEQYKLAKRVTTLFSNISKEIRGAALEALGEKFHIITCVNAKGLISILDCAVNGNKPRPGGTSNLENICKNHKILSMLTSETTARRDLCQQIGNQNFCLPDTAEEIKSALMDWDKMKEDGVYIKRGVACVLNESWRPILEAVVTKINNLRDMRNVLMNATSNSAGYLNIVYKIKESIKSKLAFKQIIESASKAGKKGVKLAAEAVSSEWRKSVTVMMTLISDTELNFYEGDAESRAKPMSTTALYVLIAGVVLFLVLVVLLIYCCCCRRKRLRVVQASRSRK</sequence>
<keyword evidence="1" id="KW-0472">Membrane</keyword>
<protein>
    <submittedName>
        <fullName evidence="3">WGS project CAEQ00000000 data, annotated contig 738</fullName>
    </submittedName>
</protein>
<keyword evidence="1" id="KW-0812">Transmembrane</keyword>
<keyword evidence="4" id="KW-1185">Reference proteome</keyword>